<reference evidence="2" key="1">
    <citation type="submission" date="2023-03" db="EMBL/GenBank/DDBJ databases">
        <title>Complete genome of Cladonia borealis.</title>
        <authorList>
            <person name="Park H."/>
        </authorList>
    </citation>
    <scope>NUCLEOTIDE SEQUENCE</scope>
    <source>
        <strain evidence="2">ANT050790</strain>
    </source>
</reference>
<comment type="caution">
    <text evidence="2">The sequence shown here is derived from an EMBL/GenBank/DDBJ whole genome shotgun (WGS) entry which is preliminary data.</text>
</comment>
<feature type="region of interest" description="Disordered" evidence="1">
    <location>
        <begin position="1"/>
        <end position="26"/>
    </location>
</feature>
<dbReference type="AlphaFoldDB" id="A0AA39QQG4"/>
<organism evidence="2 3">
    <name type="scientific">Cladonia borealis</name>
    <dbReference type="NCBI Taxonomy" id="184061"/>
    <lineage>
        <taxon>Eukaryota</taxon>
        <taxon>Fungi</taxon>
        <taxon>Dikarya</taxon>
        <taxon>Ascomycota</taxon>
        <taxon>Pezizomycotina</taxon>
        <taxon>Lecanoromycetes</taxon>
        <taxon>OSLEUM clade</taxon>
        <taxon>Lecanoromycetidae</taxon>
        <taxon>Lecanorales</taxon>
        <taxon>Lecanorineae</taxon>
        <taxon>Cladoniaceae</taxon>
        <taxon>Cladonia</taxon>
    </lineage>
</organism>
<name>A0AA39QQG4_9LECA</name>
<proteinExistence type="predicted"/>
<gene>
    <name evidence="2" type="ORF">JMJ35_010310</name>
</gene>
<evidence type="ECO:0000256" key="1">
    <source>
        <dbReference type="SAM" id="MobiDB-lite"/>
    </source>
</evidence>
<dbReference type="EMBL" id="JAFEKC020000024">
    <property type="protein sequence ID" value="KAK0507272.1"/>
    <property type="molecule type" value="Genomic_DNA"/>
</dbReference>
<feature type="compositionally biased region" description="Low complexity" evidence="1">
    <location>
        <begin position="1"/>
        <end position="24"/>
    </location>
</feature>
<evidence type="ECO:0000313" key="2">
    <source>
        <dbReference type="EMBL" id="KAK0507272.1"/>
    </source>
</evidence>
<dbReference type="Proteomes" id="UP001166286">
    <property type="component" value="Unassembled WGS sequence"/>
</dbReference>
<protein>
    <submittedName>
        <fullName evidence="2">Uncharacterized protein</fullName>
    </submittedName>
</protein>
<sequence length="344" mass="37601">MSASETPTSTTINTPTTTAAPSIISDKPHARLPLAVRKNVRDGFETKQAELEEELSKIMGTPWRIDVDPSYLYTCATEDQSYARQNLGPMITEYISSATARIRTWINETSTPGQSELNRLATTHSITITRATDPEISICGCDIANGQLRILFAEDRLGYNINDALANLQDAVNAAGVAAAGPEGAKELDFNAKRSIRDDYDTKIDAVSERIKKILALPVLTLVPNFSTNFATITASELAAKGSSGQSGLWDREWQKHIGALTLQYFSEFADHLEYAGFGKDDMLQEGFKEVVEKNEIALRVVGRLERGTYNECGVEEGVVVLRTTPGYWGTNVGQAGEGLMDLL</sequence>
<evidence type="ECO:0000313" key="3">
    <source>
        <dbReference type="Proteomes" id="UP001166286"/>
    </source>
</evidence>
<accession>A0AA39QQG4</accession>
<keyword evidence="3" id="KW-1185">Reference proteome</keyword>